<dbReference type="GO" id="GO:0005886">
    <property type="term" value="C:plasma membrane"/>
    <property type="evidence" value="ECO:0007669"/>
    <property type="project" value="UniProtKB-SubCell"/>
</dbReference>
<dbReference type="EMBL" id="JAOSHN010000004">
    <property type="protein sequence ID" value="MCU7379065.1"/>
    <property type="molecule type" value="Genomic_DNA"/>
</dbReference>
<feature type="transmembrane region" description="Helical" evidence="7">
    <location>
        <begin position="231"/>
        <end position="249"/>
    </location>
</feature>
<dbReference type="PANTHER" id="PTHR45826:SF2">
    <property type="entry name" value="AMINO ACID TRANSPORTER"/>
    <property type="match status" value="1"/>
</dbReference>
<gene>
    <name evidence="8" type="ORF">OBO34_11970</name>
</gene>
<feature type="transmembrane region" description="Helical" evidence="7">
    <location>
        <begin position="468"/>
        <end position="487"/>
    </location>
</feature>
<keyword evidence="3" id="KW-1003">Cell membrane</keyword>
<accession>A0A9J6QPF1</accession>
<evidence type="ECO:0000256" key="7">
    <source>
        <dbReference type="SAM" id="Phobius"/>
    </source>
</evidence>
<evidence type="ECO:0000256" key="5">
    <source>
        <dbReference type="ARBA" id="ARBA00022989"/>
    </source>
</evidence>
<protein>
    <submittedName>
        <fullName evidence="8">APC family permease</fullName>
    </submittedName>
</protein>
<keyword evidence="4 7" id="KW-0812">Transmembrane</keyword>
<feature type="transmembrane region" description="Helical" evidence="7">
    <location>
        <begin position="198"/>
        <end position="219"/>
    </location>
</feature>
<dbReference type="InterPro" id="IPR002293">
    <property type="entry name" value="AA/rel_permease1"/>
</dbReference>
<dbReference type="AlphaFoldDB" id="A0A9J6QPF1"/>
<keyword evidence="5 7" id="KW-1133">Transmembrane helix</keyword>
<evidence type="ECO:0000313" key="9">
    <source>
        <dbReference type="Proteomes" id="UP001065549"/>
    </source>
</evidence>
<comment type="subcellular location">
    <subcellularLocation>
        <location evidence="1">Cell membrane</location>
        <topology evidence="1">Multi-pass membrane protein</topology>
    </subcellularLocation>
</comment>
<evidence type="ECO:0000256" key="3">
    <source>
        <dbReference type="ARBA" id="ARBA00022475"/>
    </source>
</evidence>
<comment type="caution">
    <text evidence="8">The sequence shown here is derived from an EMBL/GenBank/DDBJ whole genome shotgun (WGS) entry which is preliminary data.</text>
</comment>
<dbReference type="GO" id="GO:0022857">
    <property type="term" value="F:transmembrane transporter activity"/>
    <property type="evidence" value="ECO:0007669"/>
    <property type="project" value="InterPro"/>
</dbReference>
<feature type="transmembrane region" description="Helical" evidence="7">
    <location>
        <begin position="53"/>
        <end position="71"/>
    </location>
</feature>
<feature type="transmembrane region" description="Helical" evidence="7">
    <location>
        <begin position="269"/>
        <end position="295"/>
    </location>
</feature>
<evidence type="ECO:0000256" key="4">
    <source>
        <dbReference type="ARBA" id="ARBA00022692"/>
    </source>
</evidence>
<feature type="transmembrane region" description="Helical" evidence="7">
    <location>
        <begin position="357"/>
        <end position="376"/>
    </location>
</feature>
<dbReference type="RefSeq" id="WP_253021230.1">
    <property type="nucleotide sequence ID" value="NZ_JAOSHN010000004.1"/>
</dbReference>
<evidence type="ECO:0000256" key="6">
    <source>
        <dbReference type="ARBA" id="ARBA00023136"/>
    </source>
</evidence>
<dbReference type="Pfam" id="PF13520">
    <property type="entry name" value="AA_permease_2"/>
    <property type="match status" value="1"/>
</dbReference>
<feature type="transmembrane region" description="Helical" evidence="7">
    <location>
        <begin position="23"/>
        <end position="41"/>
    </location>
</feature>
<feature type="transmembrane region" description="Helical" evidence="7">
    <location>
        <begin position="396"/>
        <end position="413"/>
    </location>
</feature>
<dbReference type="InterPro" id="IPR044566">
    <property type="entry name" value="RMV1-like"/>
</dbReference>
<reference evidence="8" key="1">
    <citation type="submission" date="2022-09" db="EMBL/GenBank/DDBJ databases">
        <title>Culturomic study of gut microbiota in children with autism spectrum disorder.</title>
        <authorList>
            <person name="Efimov B.A."/>
            <person name="Chaplin A.V."/>
            <person name="Sokolova S.R."/>
            <person name="Pikina A.P."/>
            <person name="Korzhanova M."/>
            <person name="Belova V."/>
            <person name="Korostin D."/>
        </authorList>
    </citation>
    <scope>NUCLEOTIDE SEQUENCE</scope>
    <source>
        <strain evidence="8">ASD5510</strain>
    </source>
</reference>
<dbReference type="Gene3D" id="1.20.1740.10">
    <property type="entry name" value="Amino acid/polyamine transporter I"/>
    <property type="match status" value="1"/>
</dbReference>
<name>A0A9J6QPF1_9FIRM</name>
<feature type="transmembrane region" description="Helical" evidence="7">
    <location>
        <begin position="419"/>
        <end position="436"/>
    </location>
</feature>
<evidence type="ECO:0000313" key="8">
    <source>
        <dbReference type="EMBL" id="MCU7379065.1"/>
    </source>
</evidence>
<feature type="transmembrane region" description="Helical" evidence="7">
    <location>
        <begin position="163"/>
        <end position="183"/>
    </location>
</feature>
<dbReference type="PANTHER" id="PTHR45826">
    <property type="entry name" value="POLYAMINE TRANSPORTER PUT1"/>
    <property type="match status" value="1"/>
</dbReference>
<keyword evidence="6 7" id="KW-0472">Membrane</keyword>
<sequence>MDKNKGPDLVLNNSKVKAQDVKLYTMVFIMYSFCCGGCFGIEEMIPVAGPGMTVLLLILIALFWATPQAMISVELGSAMPYTGGFYKWTQAGLGEFWAFVAGWCRVIAQYVENSSYIILGVGYLTTLIPMSEGTAFIIKVAIILFFTAINLRGIKEVGWVSTLLSMVIIIAFAFVAAVGFVNWDSNPIQPFYNEEEGLFWGISGALAIGMWMYSGYTSVSTLAGDCKDRTVVPKALLIGLPLITLTYLLPTLAGVSATGNWQDWGSGGINYSTVAAMAGPVFGALMVVVAIVGCLSNYNTCMISLSRNFYAIAEDRLAPKILTKVSKNKGIPYVTIVTIAIVSIIGCTLDFSTVITMSVTLFIVDYVLVCLSGIALRKKAPEMERPFKLPFGIKGVTLMLMPVFIVAFIALMINGADYFVSGMAAAAIIPLLYVYFKRKSGGLASFGADNEEVNPRTKLCFGDLKRIAVLYGVLGILGAIASFFLPFYEGSWGPEYYMETYGPENAFAFIIAAVRVLTVVYIAVTCILAYLSKKVDQKQTEEINKNEKGA</sequence>
<evidence type="ECO:0000256" key="1">
    <source>
        <dbReference type="ARBA" id="ARBA00004651"/>
    </source>
</evidence>
<proteinExistence type="predicted"/>
<keyword evidence="9" id="KW-1185">Reference proteome</keyword>
<dbReference type="Proteomes" id="UP001065549">
    <property type="component" value="Unassembled WGS sequence"/>
</dbReference>
<feature type="transmembrane region" description="Helical" evidence="7">
    <location>
        <begin position="507"/>
        <end position="531"/>
    </location>
</feature>
<feature type="transmembrane region" description="Helical" evidence="7">
    <location>
        <begin position="330"/>
        <end position="351"/>
    </location>
</feature>
<evidence type="ECO:0000256" key="2">
    <source>
        <dbReference type="ARBA" id="ARBA00022448"/>
    </source>
</evidence>
<feature type="transmembrane region" description="Helical" evidence="7">
    <location>
        <begin position="133"/>
        <end position="151"/>
    </location>
</feature>
<keyword evidence="2" id="KW-0813">Transport</keyword>
<organism evidence="8 9">
    <name type="scientific">Hominibacterium faecale</name>
    <dbReference type="NCBI Taxonomy" id="2839743"/>
    <lineage>
        <taxon>Bacteria</taxon>
        <taxon>Bacillati</taxon>
        <taxon>Bacillota</taxon>
        <taxon>Clostridia</taxon>
        <taxon>Peptostreptococcales</taxon>
        <taxon>Anaerovoracaceae</taxon>
        <taxon>Hominibacterium</taxon>
    </lineage>
</organism>